<sequence>DEYCQKVLRKHWPDVPIIGDIKDVKGEEYRGAATLITGGFPCQPVSVAGKRKGKADDRWLWPEMFRVIKDVKPPWVVGENVDGIIRLGLEDVLVDLEGEGYEVRVFNIPACGVYAPHRRYRVFIVANS</sequence>
<reference evidence="4" key="1">
    <citation type="journal article" date="2014" name="Front. Microbiol.">
        <title>High frequency of phylogenetically diverse reductive dehalogenase-homologous genes in deep subseafloor sedimentary metagenomes.</title>
        <authorList>
            <person name="Kawai M."/>
            <person name="Futagami T."/>
            <person name="Toyoda A."/>
            <person name="Takaki Y."/>
            <person name="Nishi S."/>
            <person name="Hori S."/>
            <person name="Arai W."/>
            <person name="Tsubouchi T."/>
            <person name="Morono Y."/>
            <person name="Uchiyama I."/>
            <person name="Ito T."/>
            <person name="Fujiyama A."/>
            <person name="Inagaki F."/>
            <person name="Takami H."/>
        </authorList>
    </citation>
    <scope>NUCLEOTIDE SEQUENCE</scope>
    <source>
        <strain evidence="4">Expedition CK06-06</strain>
    </source>
</reference>
<dbReference type="Pfam" id="PF00145">
    <property type="entry name" value="DNA_methylase"/>
    <property type="match status" value="1"/>
</dbReference>
<organism evidence="4">
    <name type="scientific">marine sediment metagenome</name>
    <dbReference type="NCBI Taxonomy" id="412755"/>
    <lineage>
        <taxon>unclassified sequences</taxon>
        <taxon>metagenomes</taxon>
        <taxon>ecological metagenomes</taxon>
    </lineage>
</organism>
<dbReference type="InterPro" id="IPR029063">
    <property type="entry name" value="SAM-dependent_MTases_sf"/>
</dbReference>
<comment type="caution">
    <text evidence="4">The sequence shown here is derived from an EMBL/GenBank/DDBJ whole genome shotgun (WGS) entry which is preliminary data.</text>
</comment>
<evidence type="ECO:0000256" key="2">
    <source>
        <dbReference type="ARBA" id="ARBA00022679"/>
    </source>
</evidence>
<dbReference type="GO" id="GO:0008168">
    <property type="term" value="F:methyltransferase activity"/>
    <property type="evidence" value="ECO:0007669"/>
    <property type="project" value="UniProtKB-KW"/>
</dbReference>
<dbReference type="Gene3D" id="3.40.50.150">
    <property type="entry name" value="Vaccinia Virus protein VP39"/>
    <property type="match status" value="1"/>
</dbReference>
<dbReference type="PANTHER" id="PTHR46098:SF1">
    <property type="entry name" value="TRNA (CYTOSINE(38)-C(5))-METHYLTRANSFERASE"/>
    <property type="match status" value="1"/>
</dbReference>
<dbReference type="SUPFAM" id="SSF53335">
    <property type="entry name" value="S-adenosyl-L-methionine-dependent methyltransferases"/>
    <property type="match status" value="1"/>
</dbReference>
<evidence type="ECO:0000256" key="1">
    <source>
        <dbReference type="ARBA" id="ARBA00022603"/>
    </source>
</evidence>
<gene>
    <name evidence="4" type="ORF">S03H2_70064</name>
</gene>
<feature type="non-terminal residue" evidence="4">
    <location>
        <position position="1"/>
    </location>
</feature>
<dbReference type="InterPro" id="IPR050750">
    <property type="entry name" value="C5-MTase"/>
</dbReference>
<evidence type="ECO:0000256" key="3">
    <source>
        <dbReference type="ARBA" id="ARBA00022691"/>
    </source>
</evidence>
<keyword evidence="3" id="KW-0949">S-adenosyl-L-methionine</keyword>
<protein>
    <recommendedName>
        <fullName evidence="5">DNA (cytosine-5-)-methyltransferase</fullName>
    </recommendedName>
</protein>
<feature type="non-terminal residue" evidence="4">
    <location>
        <position position="128"/>
    </location>
</feature>
<accession>X1K497</accession>
<dbReference type="InterPro" id="IPR001525">
    <property type="entry name" value="C5_MeTfrase"/>
</dbReference>
<evidence type="ECO:0000313" key="4">
    <source>
        <dbReference type="EMBL" id="GAI01857.1"/>
    </source>
</evidence>
<dbReference type="EMBL" id="BARU01046451">
    <property type="protein sequence ID" value="GAI01857.1"/>
    <property type="molecule type" value="Genomic_DNA"/>
</dbReference>
<dbReference type="GO" id="GO:0032259">
    <property type="term" value="P:methylation"/>
    <property type="evidence" value="ECO:0007669"/>
    <property type="project" value="UniProtKB-KW"/>
</dbReference>
<dbReference type="AlphaFoldDB" id="X1K497"/>
<name>X1K497_9ZZZZ</name>
<dbReference type="PROSITE" id="PS51679">
    <property type="entry name" value="SAM_MT_C5"/>
    <property type="match status" value="1"/>
</dbReference>
<dbReference type="PANTHER" id="PTHR46098">
    <property type="entry name" value="TRNA (CYTOSINE(38)-C(5))-METHYLTRANSFERASE"/>
    <property type="match status" value="1"/>
</dbReference>
<proteinExistence type="predicted"/>
<keyword evidence="2" id="KW-0808">Transferase</keyword>
<keyword evidence="1" id="KW-0489">Methyltransferase</keyword>
<evidence type="ECO:0008006" key="5">
    <source>
        <dbReference type="Google" id="ProtNLM"/>
    </source>
</evidence>